<organism evidence="2 3">
    <name type="scientific">Eiseniibacteriota bacterium</name>
    <dbReference type="NCBI Taxonomy" id="2212470"/>
    <lineage>
        <taxon>Bacteria</taxon>
        <taxon>Candidatus Eiseniibacteriota</taxon>
    </lineage>
</organism>
<reference evidence="2" key="2">
    <citation type="journal article" date="2021" name="Microbiome">
        <title>Successional dynamics and alternative stable states in a saline activated sludge microbial community over 9 years.</title>
        <authorList>
            <person name="Wang Y."/>
            <person name="Ye J."/>
            <person name="Ju F."/>
            <person name="Liu L."/>
            <person name="Boyd J.A."/>
            <person name="Deng Y."/>
            <person name="Parks D.H."/>
            <person name="Jiang X."/>
            <person name="Yin X."/>
            <person name="Woodcroft B.J."/>
            <person name="Tyson G.W."/>
            <person name="Hugenholtz P."/>
            <person name="Polz M.F."/>
            <person name="Zhang T."/>
        </authorList>
    </citation>
    <scope>NUCLEOTIDE SEQUENCE</scope>
    <source>
        <strain evidence="2">HKST-UBA01</strain>
    </source>
</reference>
<evidence type="ECO:0000256" key="1">
    <source>
        <dbReference type="SAM" id="MobiDB-lite"/>
    </source>
</evidence>
<evidence type="ECO:0000313" key="3">
    <source>
        <dbReference type="Proteomes" id="UP000697710"/>
    </source>
</evidence>
<feature type="region of interest" description="Disordered" evidence="1">
    <location>
        <begin position="115"/>
        <end position="139"/>
    </location>
</feature>
<proteinExistence type="predicted"/>
<dbReference type="Proteomes" id="UP000697710">
    <property type="component" value="Unassembled WGS sequence"/>
</dbReference>
<protein>
    <submittedName>
        <fullName evidence="2">Uncharacterized protein</fullName>
    </submittedName>
</protein>
<sequence length="682" mass="70197">MLGGCSDERTKITNADEPSPAVVSVQLSESTASKIAEVVTTHVGGGYDGSPTDHPVPLAELDGDLGSFLVQEAGDPGLVGTRVDPDVLQSPEPHVEPSDLSFFVIGTGNDGFAGSGPTGPTIPTPMATSGSANRPGSEGDLRLANAVSDLLDVIGAAGVQTDAARDAWSRCRFHDASEFPGGLPEGVEGATFLWKIGGSFPVAGFLNWLLIWWDEHHHVVLASEHVLHLKAGDFEDLGHLTPASQIVLRELARVVAAESGCVDEAEIERVVADLQRSLTGAFAMGTTRQAGGTPTTSDVLDYHLGLRDLLELGAEDCIPPLGLPYAGGATLDAPEAVPAGAPFQVHAHFEWPDGTPCANQYVVLIVEDQHHVVATDENGETSHAFTAPDAPGTVEARAAGLGRSAFQDVRVVAGDSGACCLPDRTCHVLFPEDCRNLDGTYLGDASVCEPDPCEDHGACCDESGQCTVLTLDECVQAGLDFLGAHIPCDPNPCPPNGACCLPDASCVLSDATGCDALGGTFLGVGSGCSVNPCGFGACCFEDGSCRVDTEESCASLEGVWEGAGTRCDPNPCPQIGACCFVDGRCATVLRTECDGVFQGDGTSCEPNPCPQPGACCRPDGSCIVVMSDQCDADFQGDGTSCEPNPCAQPGACCGDDGSCEVTLAVACDGAFQGPGTVCDPNP</sequence>
<dbReference type="EMBL" id="JAGQHR010000609">
    <property type="protein sequence ID" value="MCA9729209.1"/>
    <property type="molecule type" value="Genomic_DNA"/>
</dbReference>
<evidence type="ECO:0000313" key="2">
    <source>
        <dbReference type="EMBL" id="MCA9729209.1"/>
    </source>
</evidence>
<dbReference type="AlphaFoldDB" id="A0A956RS04"/>
<accession>A0A956RS04</accession>
<reference evidence="2" key="1">
    <citation type="submission" date="2020-04" db="EMBL/GenBank/DDBJ databases">
        <authorList>
            <person name="Zhang T."/>
        </authorList>
    </citation>
    <scope>NUCLEOTIDE SEQUENCE</scope>
    <source>
        <strain evidence="2">HKST-UBA01</strain>
    </source>
</reference>
<comment type="caution">
    <text evidence="2">The sequence shown here is derived from an EMBL/GenBank/DDBJ whole genome shotgun (WGS) entry which is preliminary data.</text>
</comment>
<feature type="non-terminal residue" evidence="2">
    <location>
        <position position="682"/>
    </location>
</feature>
<name>A0A956RS04_UNCEI</name>
<gene>
    <name evidence="2" type="ORF">KC729_16095</name>
</gene>